<dbReference type="PANTHER" id="PTHR43124:SF3">
    <property type="entry name" value="CHLORAMPHENICOL EFFLUX PUMP RV0191"/>
    <property type="match status" value="1"/>
</dbReference>
<evidence type="ECO:0000256" key="5">
    <source>
        <dbReference type="ARBA" id="ARBA00023136"/>
    </source>
</evidence>
<proteinExistence type="predicted"/>
<dbReference type="Gene3D" id="1.20.1250.20">
    <property type="entry name" value="MFS general substrate transporter like domains"/>
    <property type="match status" value="1"/>
</dbReference>
<feature type="transmembrane region" description="Helical" evidence="6">
    <location>
        <begin position="328"/>
        <end position="347"/>
    </location>
</feature>
<feature type="domain" description="Major facilitator superfamily (MFS) profile" evidence="7">
    <location>
        <begin position="9"/>
        <end position="382"/>
    </location>
</feature>
<feature type="transmembrane region" description="Helical" evidence="6">
    <location>
        <begin position="98"/>
        <end position="117"/>
    </location>
</feature>
<evidence type="ECO:0000256" key="3">
    <source>
        <dbReference type="ARBA" id="ARBA00022692"/>
    </source>
</evidence>
<dbReference type="InterPro" id="IPR011701">
    <property type="entry name" value="MFS"/>
</dbReference>
<dbReference type="InterPro" id="IPR050189">
    <property type="entry name" value="MFS_Efflux_Transporters"/>
</dbReference>
<dbReference type="InterPro" id="IPR020846">
    <property type="entry name" value="MFS_dom"/>
</dbReference>
<evidence type="ECO:0000256" key="4">
    <source>
        <dbReference type="ARBA" id="ARBA00022989"/>
    </source>
</evidence>
<keyword evidence="9" id="KW-1185">Reference proteome</keyword>
<feature type="transmembrane region" description="Helical" evidence="6">
    <location>
        <begin position="295"/>
        <end position="321"/>
    </location>
</feature>
<evidence type="ECO:0000256" key="2">
    <source>
        <dbReference type="ARBA" id="ARBA00022475"/>
    </source>
</evidence>
<accession>A0ABT1HPX8</accession>
<evidence type="ECO:0000256" key="1">
    <source>
        <dbReference type="ARBA" id="ARBA00004651"/>
    </source>
</evidence>
<evidence type="ECO:0000256" key="6">
    <source>
        <dbReference type="SAM" id="Phobius"/>
    </source>
</evidence>
<evidence type="ECO:0000313" key="9">
    <source>
        <dbReference type="Proteomes" id="UP001205311"/>
    </source>
</evidence>
<dbReference type="Proteomes" id="UP001205311">
    <property type="component" value="Unassembled WGS sequence"/>
</dbReference>
<keyword evidence="3 6" id="KW-0812">Transmembrane</keyword>
<gene>
    <name evidence="8" type="ORF">LX15_001256</name>
</gene>
<comment type="subcellular location">
    <subcellularLocation>
        <location evidence="1">Cell membrane</location>
        <topology evidence="1">Multi-pass membrane protein</topology>
    </subcellularLocation>
</comment>
<dbReference type="PROSITE" id="PS50850">
    <property type="entry name" value="MFS"/>
    <property type="match status" value="1"/>
</dbReference>
<organism evidence="8 9">
    <name type="scientific">Streptoalloteichus tenebrarius (strain ATCC 17920 / DSM 40477 / JCM 4838 / CBS 697.72 / NBRC 16177 / NCIMB 11028 / NRRL B-12390 / A12253. 1 / ISP 5477)</name>
    <name type="common">Streptomyces tenebrarius</name>
    <dbReference type="NCBI Taxonomy" id="1933"/>
    <lineage>
        <taxon>Bacteria</taxon>
        <taxon>Bacillati</taxon>
        <taxon>Actinomycetota</taxon>
        <taxon>Actinomycetes</taxon>
        <taxon>Pseudonocardiales</taxon>
        <taxon>Pseudonocardiaceae</taxon>
        <taxon>Streptoalloteichus</taxon>
    </lineage>
</organism>
<keyword evidence="2" id="KW-1003">Cell membrane</keyword>
<protein>
    <submittedName>
        <fullName evidence="8">Arabinose efflux permease, MFS family</fullName>
    </submittedName>
</protein>
<evidence type="ECO:0000259" key="7">
    <source>
        <dbReference type="PROSITE" id="PS50850"/>
    </source>
</evidence>
<feature type="transmembrane region" description="Helical" evidence="6">
    <location>
        <begin position="159"/>
        <end position="183"/>
    </location>
</feature>
<dbReference type="RefSeq" id="WP_253668521.1">
    <property type="nucleotide sequence ID" value="NZ_JAMTCP010000004.1"/>
</dbReference>
<dbReference type="InterPro" id="IPR036259">
    <property type="entry name" value="MFS_trans_sf"/>
</dbReference>
<feature type="transmembrane region" description="Helical" evidence="6">
    <location>
        <begin position="74"/>
        <end position="92"/>
    </location>
</feature>
<feature type="transmembrane region" description="Helical" evidence="6">
    <location>
        <begin position="47"/>
        <end position="67"/>
    </location>
</feature>
<name>A0ABT1HPX8_STRSD</name>
<evidence type="ECO:0000313" key="8">
    <source>
        <dbReference type="EMBL" id="MCP2257571.1"/>
    </source>
</evidence>
<sequence length="386" mass="37667">MSPGRGWAAVAAVAAATFTVVTSEMLPVGLLTPISGDLAVSEGVAGLTLTGTGLVGAVAGPLVPLLVGRTDRRTVLCAFMLVLTLGNLLTAWAPHFAVMMAGRVLVGVGMGGVWALAASLAPRLVPAAAVGAATSVVFSGVAVASVLGVPAGTYVGEAAGWRVALATAGLLALVVTIALAVLLPRLPVDQAVRLGGMASLSREPAVRTGLVVLAFLIAGHFAAYTYVRPVLEKVSGAEPAVIGALLLAYGVAGVVGNFVGAAGAGRSPRATLLVISAVLAAAVLLFPGLGTSVTAGAALLVVWGLAYGGVSVSTQTWLLAAAPHAREAASGLFVGVFNASIALGAALGGRVADGLGVTSVLWVGGVLAVGALVATLFAPRVGGASG</sequence>
<reference evidence="8 9" key="1">
    <citation type="submission" date="2022-06" db="EMBL/GenBank/DDBJ databases">
        <title>Genomic Encyclopedia of Archaeal and Bacterial Type Strains, Phase II (KMG-II): from individual species to whole genera.</title>
        <authorList>
            <person name="Goeker M."/>
        </authorList>
    </citation>
    <scope>NUCLEOTIDE SEQUENCE [LARGE SCALE GENOMIC DNA]</scope>
    <source>
        <strain evidence="8 9">DSM 40477</strain>
    </source>
</reference>
<feature type="transmembrane region" description="Helical" evidence="6">
    <location>
        <begin position="124"/>
        <end position="147"/>
    </location>
</feature>
<dbReference type="CDD" id="cd17324">
    <property type="entry name" value="MFS_NepI_like"/>
    <property type="match status" value="1"/>
</dbReference>
<dbReference type="EMBL" id="JAMTCP010000004">
    <property type="protein sequence ID" value="MCP2257571.1"/>
    <property type="molecule type" value="Genomic_DNA"/>
</dbReference>
<feature type="transmembrane region" description="Helical" evidence="6">
    <location>
        <begin position="239"/>
        <end position="259"/>
    </location>
</feature>
<comment type="caution">
    <text evidence="8">The sequence shown here is derived from an EMBL/GenBank/DDBJ whole genome shotgun (WGS) entry which is preliminary data.</text>
</comment>
<keyword evidence="5 6" id="KW-0472">Membrane</keyword>
<dbReference type="SUPFAM" id="SSF103473">
    <property type="entry name" value="MFS general substrate transporter"/>
    <property type="match status" value="1"/>
</dbReference>
<feature type="transmembrane region" description="Helical" evidence="6">
    <location>
        <begin position="271"/>
        <end position="289"/>
    </location>
</feature>
<dbReference type="Pfam" id="PF07690">
    <property type="entry name" value="MFS_1"/>
    <property type="match status" value="1"/>
</dbReference>
<keyword evidence="4 6" id="KW-1133">Transmembrane helix</keyword>
<dbReference type="PANTHER" id="PTHR43124">
    <property type="entry name" value="PURINE EFFLUX PUMP PBUE"/>
    <property type="match status" value="1"/>
</dbReference>
<feature type="transmembrane region" description="Helical" evidence="6">
    <location>
        <begin position="204"/>
        <end position="227"/>
    </location>
</feature>
<feature type="transmembrane region" description="Helical" evidence="6">
    <location>
        <begin position="359"/>
        <end position="378"/>
    </location>
</feature>